<evidence type="ECO:0000313" key="4">
    <source>
        <dbReference type="Proteomes" id="UP000284379"/>
    </source>
</evidence>
<dbReference type="GO" id="GO:0009103">
    <property type="term" value="P:lipopolysaccharide biosynthetic process"/>
    <property type="evidence" value="ECO:0007669"/>
    <property type="project" value="TreeGrafter"/>
</dbReference>
<dbReference type="RefSeq" id="WP_122200582.1">
    <property type="nucleotide sequence ID" value="NZ_CABJFV010000001.1"/>
</dbReference>
<name>A0A413VXG4_9BACE</name>
<keyword evidence="1 3" id="KW-0808">Transferase</keyword>
<dbReference type="EMBL" id="QSGO01000001">
    <property type="protein sequence ID" value="RHB38265.1"/>
    <property type="molecule type" value="Genomic_DNA"/>
</dbReference>
<dbReference type="SUPFAM" id="SSF53756">
    <property type="entry name" value="UDP-Glycosyltransferase/glycogen phosphorylase"/>
    <property type="match status" value="1"/>
</dbReference>
<evidence type="ECO:0000313" key="3">
    <source>
        <dbReference type="EMBL" id="RHB38265.1"/>
    </source>
</evidence>
<dbReference type="PANTHER" id="PTHR46401">
    <property type="entry name" value="GLYCOSYLTRANSFERASE WBBK-RELATED"/>
    <property type="match status" value="1"/>
</dbReference>
<accession>A0A413VXG4</accession>
<dbReference type="GO" id="GO:0016757">
    <property type="term" value="F:glycosyltransferase activity"/>
    <property type="evidence" value="ECO:0007669"/>
    <property type="project" value="InterPro"/>
</dbReference>
<feature type="domain" description="Glycosyl transferase family 1" evidence="2">
    <location>
        <begin position="206"/>
        <end position="355"/>
    </location>
</feature>
<comment type="caution">
    <text evidence="3">The sequence shown here is derived from an EMBL/GenBank/DDBJ whole genome shotgun (WGS) entry which is preliminary data.</text>
</comment>
<reference evidence="3 4" key="1">
    <citation type="submission" date="2018-08" db="EMBL/GenBank/DDBJ databases">
        <title>A genome reference for cultivated species of the human gut microbiota.</title>
        <authorList>
            <person name="Zou Y."/>
            <person name="Xue W."/>
            <person name="Luo G."/>
        </authorList>
    </citation>
    <scope>NUCLEOTIDE SEQUENCE [LARGE SCALE GENOMIC DNA]</scope>
    <source>
        <strain evidence="3 4">AM40-30BH</strain>
    </source>
</reference>
<sequence>MNLINKRICFPVALNCSYGGNTIASLSRLADILVGDYCATVIWIFPKQPSREWISNIQKKYKVFFTSNPYDRCESELKTFFRDCTPDIIHTHYEAYDIAVAKAVDRRVSMVWHVHDYMSLSSGRRSFHILRKIYWHLFYFRHYGIYGRNVELIAVSAEMAAFCSHYKSGNLLSFPPVYSNNELSQLKTSHIKVLINGIEMNRVNVSESNTLNQSPFTFLSYGGQNVHKRIDYLVRAGVILYTKGLNFRIVITKGDTTENVVKEIVGNNIPSWLQLVEQTNDVNQLLNNASCYVSTSVHETMSTAIAEATLAGIPVIQSDIPGTYWNANNPSVFLFKSGNIDDLVTKMEMVIKSNRTQLIEDCRISRQNNLERLQIDTWCKKVLDSYLLL</sequence>
<dbReference type="InterPro" id="IPR001296">
    <property type="entry name" value="Glyco_trans_1"/>
</dbReference>
<evidence type="ECO:0000259" key="2">
    <source>
        <dbReference type="Pfam" id="PF00534"/>
    </source>
</evidence>
<dbReference type="AlphaFoldDB" id="A0A413VXG4"/>
<proteinExistence type="predicted"/>
<gene>
    <name evidence="3" type="ORF">DW888_00110</name>
</gene>
<dbReference type="PANTHER" id="PTHR46401:SF2">
    <property type="entry name" value="GLYCOSYLTRANSFERASE WBBK-RELATED"/>
    <property type="match status" value="1"/>
</dbReference>
<dbReference type="Pfam" id="PF00534">
    <property type="entry name" value="Glycos_transf_1"/>
    <property type="match status" value="1"/>
</dbReference>
<organism evidence="3 4">
    <name type="scientific">Bacteroides nordii</name>
    <dbReference type="NCBI Taxonomy" id="291645"/>
    <lineage>
        <taxon>Bacteria</taxon>
        <taxon>Pseudomonadati</taxon>
        <taxon>Bacteroidota</taxon>
        <taxon>Bacteroidia</taxon>
        <taxon>Bacteroidales</taxon>
        <taxon>Bacteroidaceae</taxon>
        <taxon>Bacteroides</taxon>
    </lineage>
</organism>
<dbReference type="Gene3D" id="3.40.50.2000">
    <property type="entry name" value="Glycogen Phosphorylase B"/>
    <property type="match status" value="2"/>
</dbReference>
<dbReference type="Proteomes" id="UP000284379">
    <property type="component" value="Unassembled WGS sequence"/>
</dbReference>
<evidence type="ECO:0000256" key="1">
    <source>
        <dbReference type="ARBA" id="ARBA00022679"/>
    </source>
</evidence>
<protein>
    <submittedName>
        <fullName evidence="3">Glycosyltransferase</fullName>
    </submittedName>
</protein>